<dbReference type="InterPro" id="IPR001623">
    <property type="entry name" value="DnaJ_domain"/>
</dbReference>
<keyword evidence="2" id="KW-0143">Chaperone</keyword>
<dbReference type="CDD" id="cd06257">
    <property type="entry name" value="DnaJ"/>
    <property type="match status" value="1"/>
</dbReference>
<dbReference type="GO" id="GO:0044571">
    <property type="term" value="P:[2Fe-2S] cluster assembly"/>
    <property type="evidence" value="ECO:0007669"/>
    <property type="project" value="InterPro"/>
</dbReference>
<dbReference type="InterPro" id="IPR036386">
    <property type="entry name" value="HscB_C_sf"/>
</dbReference>
<dbReference type="GO" id="GO:0051087">
    <property type="term" value="F:protein-folding chaperone binding"/>
    <property type="evidence" value="ECO:0007669"/>
    <property type="project" value="InterPro"/>
</dbReference>
<comment type="caution">
    <text evidence="5">The sequence shown here is derived from an EMBL/GenBank/DDBJ whole genome shotgun (WGS) entry which is preliminary data.</text>
</comment>
<accession>A0AAN7T280</accession>
<feature type="domain" description="Co-chaperone HscB C-terminal oligomerisation" evidence="4">
    <location>
        <begin position="225"/>
        <end position="298"/>
    </location>
</feature>
<dbReference type="AlphaFoldDB" id="A0AAN7T280"/>
<reference evidence="5 6" key="1">
    <citation type="submission" date="2023-08" db="EMBL/GenBank/DDBJ databases">
        <title>Black Yeasts Isolated from many extreme environments.</title>
        <authorList>
            <person name="Coleine C."/>
            <person name="Stajich J.E."/>
            <person name="Selbmann L."/>
        </authorList>
    </citation>
    <scope>NUCLEOTIDE SEQUENCE [LARGE SCALE GENOMIC DNA]</scope>
    <source>
        <strain evidence="5 6">CCFEE 5910</strain>
    </source>
</reference>
<dbReference type="InterPro" id="IPR036869">
    <property type="entry name" value="J_dom_sf"/>
</dbReference>
<name>A0AAN7T280_9EURO</name>
<evidence type="ECO:0000313" key="6">
    <source>
        <dbReference type="Proteomes" id="UP001309876"/>
    </source>
</evidence>
<evidence type="ECO:0000256" key="1">
    <source>
        <dbReference type="ARBA" id="ARBA00010476"/>
    </source>
</evidence>
<dbReference type="Proteomes" id="UP001309876">
    <property type="component" value="Unassembled WGS sequence"/>
</dbReference>
<dbReference type="Gene3D" id="1.10.287.110">
    <property type="entry name" value="DnaJ domain"/>
    <property type="match status" value="1"/>
</dbReference>
<evidence type="ECO:0000256" key="3">
    <source>
        <dbReference type="SAM" id="MobiDB-lite"/>
    </source>
</evidence>
<sequence length="311" mass="35310">MTHPVPSREALRALARLCRSSRPIAQHRNLRSQSLRQPCLTASIQSHCKHNCISSQQTRSKTTLAEAQEPHTFANDPSRYNAQNRTGPEPTRQGTSDPQMEATDPTLPDITNYYTLFPKTLPSGPPQPQSSLPDSSTITNPNKPPPVFHINPRELRQEFLKLQSLHHPDKFQAGTVAHQRAYALSTLLNNAYKTLSDPLLRSQYLLQLLYDIDVTTEDNSTHPSDPETLMVVMEAQEELENVNKEGGEEVVQRLKEENGTRIWRTEKELGSAFEEGDKERARDESVKLKYWMSLQSGLNEWEPGKEVRLTH</sequence>
<dbReference type="Gene3D" id="1.20.1280.20">
    <property type="entry name" value="HscB, C-terminal domain"/>
    <property type="match status" value="1"/>
</dbReference>
<dbReference type="PANTHER" id="PTHR14021:SF15">
    <property type="entry name" value="IRON-SULFUR CLUSTER CO-CHAPERONE PROTEIN HSCB"/>
    <property type="match status" value="1"/>
</dbReference>
<dbReference type="Pfam" id="PF07743">
    <property type="entry name" value="HSCB_C"/>
    <property type="match status" value="1"/>
</dbReference>
<evidence type="ECO:0000256" key="2">
    <source>
        <dbReference type="ARBA" id="ARBA00023186"/>
    </source>
</evidence>
<gene>
    <name evidence="5" type="ORF">LTR05_002454</name>
</gene>
<proteinExistence type="inferred from homology"/>
<dbReference type="InterPro" id="IPR009073">
    <property type="entry name" value="HscB_oligo_C"/>
</dbReference>
<dbReference type="SUPFAM" id="SSF47144">
    <property type="entry name" value="HSC20 (HSCB), C-terminal oligomerisation domain"/>
    <property type="match status" value="1"/>
</dbReference>
<dbReference type="GO" id="GO:0005739">
    <property type="term" value="C:mitochondrion"/>
    <property type="evidence" value="ECO:0007669"/>
    <property type="project" value="TreeGrafter"/>
</dbReference>
<protein>
    <recommendedName>
        <fullName evidence="4">Co-chaperone HscB C-terminal oligomerisation domain-containing protein</fullName>
    </recommendedName>
</protein>
<dbReference type="NCBIfam" id="TIGR00714">
    <property type="entry name" value="hscB"/>
    <property type="match status" value="1"/>
</dbReference>
<dbReference type="GO" id="GO:0051259">
    <property type="term" value="P:protein complex oligomerization"/>
    <property type="evidence" value="ECO:0007669"/>
    <property type="project" value="InterPro"/>
</dbReference>
<evidence type="ECO:0000313" key="5">
    <source>
        <dbReference type="EMBL" id="KAK5088237.1"/>
    </source>
</evidence>
<organism evidence="5 6">
    <name type="scientific">Lithohypha guttulata</name>
    <dbReference type="NCBI Taxonomy" id="1690604"/>
    <lineage>
        <taxon>Eukaryota</taxon>
        <taxon>Fungi</taxon>
        <taxon>Dikarya</taxon>
        <taxon>Ascomycota</taxon>
        <taxon>Pezizomycotina</taxon>
        <taxon>Eurotiomycetes</taxon>
        <taxon>Chaetothyriomycetidae</taxon>
        <taxon>Chaetothyriales</taxon>
        <taxon>Trichomeriaceae</taxon>
        <taxon>Lithohypha</taxon>
    </lineage>
</organism>
<evidence type="ECO:0000259" key="4">
    <source>
        <dbReference type="Pfam" id="PF07743"/>
    </source>
</evidence>
<dbReference type="InterPro" id="IPR004640">
    <property type="entry name" value="HscB"/>
</dbReference>
<dbReference type="PANTHER" id="PTHR14021">
    <property type="entry name" value="IRON-SULFUR CLUSTER CO-CHAPERONE PROTEIN HSCB"/>
    <property type="match status" value="1"/>
</dbReference>
<dbReference type="SUPFAM" id="SSF46565">
    <property type="entry name" value="Chaperone J-domain"/>
    <property type="match status" value="1"/>
</dbReference>
<feature type="compositionally biased region" description="Polar residues" evidence="3">
    <location>
        <begin position="78"/>
        <end position="98"/>
    </location>
</feature>
<keyword evidence="6" id="KW-1185">Reference proteome</keyword>
<feature type="region of interest" description="Disordered" evidence="3">
    <location>
        <begin position="59"/>
        <end position="145"/>
    </location>
</feature>
<dbReference type="EMBL" id="JAVRRJ010000002">
    <property type="protein sequence ID" value="KAK5088237.1"/>
    <property type="molecule type" value="Genomic_DNA"/>
</dbReference>
<comment type="similarity">
    <text evidence="1">Belongs to the HscB family.</text>
</comment>
<dbReference type="GO" id="GO:0001671">
    <property type="term" value="F:ATPase activator activity"/>
    <property type="evidence" value="ECO:0007669"/>
    <property type="project" value="InterPro"/>
</dbReference>